<dbReference type="PANTHER" id="PTHR32308">
    <property type="entry name" value="LYASE BETA SUBUNIT, PUTATIVE (AFU_ORTHOLOGUE AFUA_4G13030)-RELATED"/>
    <property type="match status" value="1"/>
</dbReference>
<dbReference type="InterPro" id="IPR011206">
    <property type="entry name" value="Citrate_lyase_beta/mcl1/mcl2"/>
</dbReference>
<name>A0AA41XIT3_9MICO</name>
<evidence type="ECO:0000256" key="3">
    <source>
        <dbReference type="ARBA" id="ARBA00022842"/>
    </source>
</evidence>
<keyword evidence="7" id="KW-0456">Lyase</keyword>
<feature type="binding site" evidence="4">
    <location>
        <position position="67"/>
    </location>
    <ligand>
        <name>substrate</name>
    </ligand>
</feature>
<gene>
    <name evidence="7" type="ORF">N1028_16585</name>
</gene>
<dbReference type="Gene3D" id="3.20.20.60">
    <property type="entry name" value="Phosphoenolpyruvate-binding domains"/>
    <property type="match status" value="1"/>
</dbReference>
<dbReference type="EMBL" id="JANLCK010000011">
    <property type="protein sequence ID" value="MCS5727513.1"/>
    <property type="molecule type" value="Genomic_DNA"/>
</dbReference>
<proteinExistence type="predicted"/>
<evidence type="ECO:0000256" key="5">
    <source>
        <dbReference type="PIRSR" id="PIRSR015582-2"/>
    </source>
</evidence>
<feature type="binding site" evidence="4">
    <location>
        <position position="121"/>
    </location>
    <ligand>
        <name>substrate</name>
    </ligand>
</feature>
<dbReference type="AlphaFoldDB" id="A0AA41XIT3"/>
<dbReference type="PANTHER" id="PTHR32308:SF10">
    <property type="entry name" value="CITRATE LYASE SUBUNIT BETA"/>
    <property type="match status" value="1"/>
</dbReference>
<dbReference type="GO" id="GO:0016829">
    <property type="term" value="F:lyase activity"/>
    <property type="evidence" value="ECO:0007669"/>
    <property type="project" value="UniProtKB-KW"/>
</dbReference>
<evidence type="ECO:0000259" key="6">
    <source>
        <dbReference type="Pfam" id="PF03328"/>
    </source>
</evidence>
<dbReference type="GO" id="GO:0000287">
    <property type="term" value="F:magnesium ion binding"/>
    <property type="evidence" value="ECO:0007669"/>
    <property type="project" value="TreeGrafter"/>
</dbReference>
<comment type="caution">
    <text evidence="7">The sequence shown here is derived from an EMBL/GenBank/DDBJ whole genome shotgun (WGS) entry which is preliminary data.</text>
</comment>
<feature type="domain" description="HpcH/HpaI aldolase/citrate lyase" evidence="6">
    <location>
        <begin position="10"/>
        <end position="220"/>
    </location>
</feature>
<reference evidence="7" key="1">
    <citation type="submission" date="2022-08" db="EMBL/GenBank/DDBJ databases">
        <authorList>
            <person name="Deng Y."/>
            <person name="Han X.-F."/>
            <person name="Zhang Y.-Q."/>
        </authorList>
    </citation>
    <scope>NUCLEOTIDE SEQUENCE</scope>
    <source>
        <strain evidence="7">CPCC 203407</strain>
    </source>
</reference>
<keyword evidence="3 5" id="KW-0460">Magnesium</keyword>
<evidence type="ECO:0000256" key="2">
    <source>
        <dbReference type="ARBA" id="ARBA00022723"/>
    </source>
</evidence>
<accession>A0AA41XIT3</accession>
<evidence type="ECO:0000313" key="7">
    <source>
        <dbReference type="EMBL" id="MCS5727513.1"/>
    </source>
</evidence>
<evidence type="ECO:0000256" key="4">
    <source>
        <dbReference type="PIRSR" id="PIRSR015582-1"/>
    </source>
</evidence>
<dbReference type="GO" id="GO:0006107">
    <property type="term" value="P:oxaloacetate metabolic process"/>
    <property type="evidence" value="ECO:0007669"/>
    <property type="project" value="TreeGrafter"/>
</dbReference>
<dbReference type="InterPro" id="IPR015813">
    <property type="entry name" value="Pyrv/PenolPyrv_kinase-like_dom"/>
</dbReference>
<sequence>MPGIADVVTALFVPGDRPDRFAKAAASGADLVIVDLEDAVGDGDKAAAREHVRSALIGSPPLGAAVRIDGTSPADLELVTGIAESPGHGLLAVVVPKAADPDALSRIARSVPGIPLIALVESARGLANARALAEVAGVERFALGALDLAVDLGVGADPGSPAAREALLIARSTLVLESRLAGLGAPIDSPATDFRDPLVAEEDARYAAGLGFGGKLCIHPAQVPAVRRGFAPTPAQRAWALRVLGAPDAEAAAFQLDGHMVDLPVVLRARRILAHPEAQPEAPAAD</sequence>
<dbReference type="InterPro" id="IPR040442">
    <property type="entry name" value="Pyrv_kinase-like_dom_sf"/>
</dbReference>
<evidence type="ECO:0000313" key="8">
    <source>
        <dbReference type="Proteomes" id="UP001165587"/>
    </source>
</evidence>
<protein>
    <submittedName>
        <fullName evidence="7">CoA ester lyase</fullName>
    </submittedName>
</protein>
<evidence type="ECO:0000256" key="1">
    <source>
        <dbReference type="ARBA" id="ARBA00001946"/>
    </source>
</evidence>
<dbReference type="RefSeq" id="WP_259530503.1">
    <property type="nucleotide sequence ID" value="NZ_JANLCK010000011.1"/>
</dbReference>
<dbReference type="InterPro" id="IPR005000">
    <property type="entry name" value="Aldolase/citrate-lyase_domain"/>
</dbReference>
<dbReference type="PIRSF" id="PIRSF015582">
    <property type="entry name" value="Cit_lyase_B"/>
    <property type="match status" value="1"/>
</dbReference>
<dbReference type="Proteomes" id="UP001165587">
    <property type="component" value="Unassembled WGS sequence"/>
</dbReference>
<keyword evidence="8" id="KW-1185">Reference proteome</keyword>
<dbReference type="SUPFAM" id="SSF51621">
    <property type="entry name" value="Phosphoenolpyruvate/pyruvate domain"/>
    <property type="match status" value="1"/>
</dbReference>
<feature type="binding site" evidence="5">
    <location>
        <position position="121"/>
    </location>
    <ligand>
        <name>Mg(2+)</name>
        <dbReference type="ChEBI" id="CHEBI:18420"/>
    </ligand>
</feature>
<comment type="cofactor">
    <cofactor evidence="1">
        <name>Mg(2+)</name>
        <dbReference type="ChEBI" id="CHEBI:18420"/>
    </cofactor>
</comment>
<keyword evidence="2 5" id="KW-0479">Metal-binding</keyword>
<dbReference type="Pfam" id="PF03328">
    <property type="entry name" value="HpcH_HpaI"/>
    <property type="match status" value="1"/>
</dbReference>
<organism evidence="7 8">
    <name type="scientific">Herbiconiux oxytropis</name>
    <dbReference type="NCBI Taxonomy" id="2970915"/>
    <lineage>
        <taxon>Bacteria</taxon>
        <taxon>Bacillati</taxon>
        <taxon>Actinomycetota</taxon>
        <taxon>Actinomycetes</taxon>
        <taxon>Micrococcales</taxon>
        <taxon>Microbacteriaceae</taxon>
        <taxon>Herbiconiux</taxon>
    </lineage>
</organism>
<feature type="binding site" evidence="5">
    <location>
        <position position="147"/>
    </location>
    <ligand>
        <name>Mg(2+)</name>
        <dbReference type="ChEBI" id="CHEBI:18420"/>
    </ligand>
</feature>